<dbReference type="RefSeq" id="WP_012960523.1">
    <property type="nucleotide sequence ID" value="NC_013791.2"/>
</dbReference>
<gene>
    <name evidence="4" type="ordered locus">BpOF4_05940</name>
</gene>
<dbReference type="eggNOG" id="COG2866">
    <property type="taxonomic scope" value="Bacteria"/>
</dbReference>
<dbReference type="STRING" id="398511.BpOF4_05940"/>
<dbReference type="InterPro" id="IPR001119">
    <property type="entry name" value="SLH_dom"/>
</dbReference>
<feature type="domain" description="SLH" evidence="3">
    <location>
        <begin position="88"/>
        <end position="146"/>
    </location>
</feature>
<evidence type="ECO:0000256" key="2">
    <source>
        <dbReference type="SAM" id="SignalP"/>
    </source>
</evidence>
<proteinExistence type="predicted"/>
<evidence type="ECO:0000313" key="5">
    <source>
        <dbReference type="Proteomes" id="UP000001544"/>
    </source>
</evidence>
<keyword evidence="1 2" id="KW-0732">Signal</keyword>
<feature type="domain" description="SLH" evidence="3">
    <location>
        <begin position="24"/>
        <end position="87"/>
    </location>
</feature>
<dbReference type="EMBL" id="CP001878">
    <property type="protein sequence ID" value="ADC49250.1"/>
    <property type="molecule type" value="Genomic_DNA"/>
</dbReference>
<reference evidence="4 5" key="1">
    <citation type="journal article" date="2011" name="Environ. Microbiol.">
        <title>Genome of alkaliphilic Bacillus pseudofirmus OF4 reveals adaptations that support the ability to grow in an external pH range from 7.5 to 11.4.</title>
        <authorList>
            <person name="Janto B."/>
            <person name="Ahmed A."/>
            <person name="Ito M."/>
            <person name="Liu J."/>
            <person name="Hicks D.B."/>
            <person name="Pagni S."/>
            <person name="Fackelmayer O.J."/>
            <person name="Smith T.A."/>
            <person name="Earl J."/>
            <person name="Elbourne L.D."/>
            <person name="Hassan K."/>
            <person name="Paulsen I.T."/>
            <person name="Kolsto A.B."/>
            <person name="Tourasse N.J."/>
            <person name="Ehrlich G.D."/>
            <person name="Boissy R."/>
            <person name="Ivey D.M."/>
            <person name="Li G."/>
            <person name="Xue Y."/>
            <person name="Ma Y."/>
            <person name="Hu F.Z."/>
            <person name="Krulwich T.A."/>
        </authorList>
    </citation>
    <scope>NUCLEOTIDE SEQUENCE [LARGE SCALE GENOMIC DNA]</scope>
    <source>
        <strain evidence="5">ATCC BAA-2126 / JCM 17055 / OF4</strain>
    </source>
</reference>
<dbReference type="HOGENOM" id="CLU_789059_0_0_9"/>
<evidence type="ECO:0000256" key="1">
    <source>
        <dbReference type="ARBA" id="ARBA00022729"/>
    </source>
</evidence>
<evidence type="ECO:0000259" key="3">
    <source>
        <dbReference type="PROSITE" id="PS51272"/>
    </source>
</evidence>
<feature type="signal peptide" evidence="2">
    <location>
        <begin position="1"/>
        <end position="24"/>
    </location>
</feature>
<dbReference type="KEGG" id="bpf:BpOF4_05940"/>
<feature type="chain" id="PRO_5003043495" description="SLH domain-containing protein" evidence="2">
    <location>
        <begin position="25"/>
        <end position="351"/>
    </location>
</feature>
<dbReference type="AlphaFoldDB" id="D3FZK8"/>
<dbReference type="Pfam" id="PF00395">
    <property type="entry name" value="SLH"/>
    <property type="match status" value="2"/>
</dbReference>
<dbReference type="InterPro" id="IPR051465">
    <property type="entry name" value="Cell_Envelope_Struct_Comp"/>
</dbReference>
<keyword evidence="5" id="KW-1185">Reference proteome</keyword>
<dbReference type="PROSITE" id="PS51272">
    <property type="entry name" value="SLH"/>
    <property type="match status" value="2"/>
</dbReference>
<accession>D3FZK8</accession>
<name>D3FZK8_ALKPO</name>
<evidence type="ECO:0000313" key="4">
    <source>
        <dbReference type="EMBL" id="ADC49250.1"/>
    </source>
</evidence>
<organism evidence="4 5">
    <name type="scientific">Alkalihalophilus pseudofirmus (strain ATCC BAA-2126 / JCM 17055 / OF4)</name>
    <name type="common">Bacillus pseudofirmus</name>
    <dbReference type="NCBI Taxonomy" id="398511"/>
    <lineage>
        <taxon>Bacteria</taxon>
        <taxon>Bacillati</taxon>
        <taxon>Bacillota</taxon>
        <taxon>Bacilli</taxon>
        <taxon>Bacillales</taxon>
        <taxon>Bacillaceae</taxon>
        <taxon>Alkalihalophilus</taxon>
    </lineage>
</organism>
<dbReference type="PANTHER" id="PTHR43308:SF5">
    <property type="entry name" value="S-LAYER PROTEIN _ PEPTIDOGLYCAN ENDO-BETA-N-ACETYLGLUCOSAMINIDASE"/>
    <property type="match status" value="1"/>
</dbReference>
<protein>
    <recommendedName>
        <fullName evidence="3">SLH domain-containing protein</fullName>
    </recommendedName>
</protein>
<sequence>MKKQLISIAAAATLFGVLPTSIQAAQPAFTDIEKSYAIKEIQTLVEADIIAGYPDGTFGPKRNITRAEFARILANALELPANEPAANIFSDVPSWAAPEVGALVEAGIVFGLSEDTYGASELITREDMMTMIIRGLGFDDFSRFTGFYPEFKDWEKVSDYAFNDVGLATFISLAKGTNDGYFLPDQPAERQAAVRWIYEITYNTNQYEQNLMELLINRAYLGHLVMDIIWLDDKTVEIKYYQQPDRIATIDELTPEFNAVFQYFYNSRQYGHDWIEYSSEEKDQFLREMISFWSSKYGYYRLLAPSDIVLKDMQSYLDNHFVEDNLYSSIGQIMENRAFDRGFIERVPVNP</sequence>
<dbReference type="Proteomes" id="UP000001544">
    <property type="component" value="Chromosome"/>
</dbReference>
<dbReference type="PANTHER" id="PTHR43308">
    <property type="entry name" value="OUTER MEMBRANE PROTEIN ALPHA-RELATED"/>
    <property type="match status" value="1"/>
</dbReference>